<dbReference type="AlphaFoldDB" id="A0A840F1C3"/>
<proteinExistence type="inferred from homology"/>
<comment type="catalytic activity">
    <reaction evidence="2">
        <text>oxidized coenzyme F420-(gamma-L-Glu)(n) + a quinol + H(+) = reduced coenzyme F420-(gamma-L-Glu)(n) + a quinone</text>
        <dbReference type="Rhea" id="RHEA:39663"/>
        <dbReference type="Rhea" id="RHEA-COMP:12939"/>
        <dbReference type="Rhea" id="RHEA-COMP:14378"/>
        <dbReference type="ChEBI" id="CHEBI:15378"/>
        <dbReference type="ChEBI" id="CHEBI:24646"/>
        <dbReference type="ChEBI" id="CHEBI:132124"/>
        <dbReference type="ChEBI" id="CHEBI:133980"/>
        <dbReference type="ChEBI" id="CHEBI:139511"/>
    </reaction>
</comment>
<dbReference type="RefSeq" id="WP_183371394.1">
    <property type="nucleotide sequence ID" value="NZ_BAABHL010000120.1"/>
</dbReference>
<dbReference type="InterPro" id="IPR012349">
    <property type="entry name" value="Split_barrel_FMN-bd"/>
</dbReference>
<dbReference type="GO" id="GO:0016491">
    <property type="term" value="F:oxidoreductase activity"/>
    <property type="evidence" value="ECO:0007669"/>
    <property type="project" value="InterPro"/>
</dbReference>
<dbReference type="GO" id="GO:0070967">
    <property type="term" value="F:coenzyme F420 binding"/>
    <property type="evidence" value="ECO:0007669"/>
    <property type="project" value="TreeGrafter"/>
</dbReference>
<dbReference type="Pfam" id="PF04075">
    <property type="entry name" value="F420H2_quin_red"/>
    <property type="match status" value="1"/>
</dbReference>
<reference evidence="3 4" key="1">
    <citation type="submission" date="2020-08" db="EMBL/GenBank/DDBJ databases">
        <title>Sequencing the genomes of 1000 actinobacteria strains.</title>
        <authorList>
            <person name="Klenk H.-P."/>
        </authorList>
    </citation>
    <scope>NUCLEOTIDE SEQUENCE [LARGE SCALE GENOMIC DNA]</scope>
    <source>
        <strain evidence="3 4">DSM 45298</strain>
    </source>
</reference>
<name>A0A840F1C3_9ACTN</name>
<sequence>MGLLTPLAVRIGSIPWMPRHLPTIVKVDGLIQTVSGGRVDLLRIAGLPSLTMTVVGRRSGAEHTTTLLAVPQGPEWLIAGSYFGGPKTPAWVHNVRAAGQVRIGGAPFAAAELTGDDRAVAWQTLRAVWPNFDLYEQRTDRLIPVFRLTPG</sequence>
<evidence type="ECO:0000256" key="2">
    <source>
        <dbReference type="ARBA" id="ARBA00049106"/>
    </source>
</evidence>
<dbReference type="PANTHER" id="PTHR39428">
    <property type="entry name" value="F420H(2)-DEPENDENT QUINONE REDUCTASE RV1261C"/>
    <property type="match status" value="1"/>
</dbReference>
<accession>A0A840F1C3</accession>
<dbReference type="Proteomes" id="UP000551501">
    <property type="component" value="Unassembled WGS sequence"/>
</dbReference>
<organism evidence="3 4">
    <name type="scientific">Gordonia humi</name>
    <dbReference type="NCBI Taxonomy" id="686429"/>
    <lineage>
        <taxon>Bacteria</taxon>
        <taxon>Bacillati</taxon>
        <taxon>Actinomycetota</taxon>
        <taxon>Actinomycetes</taxon>
        <taxon>Mycobacteriales</taxon>
        <taxon>Gordoniaceae</taxon>
        <taxon>Gordonia</taxon>
    </lineage>
</organism>
<dbReference type="InterPro" id="IPR004378">
    <property type="entry name" value="F420H2_quin_Rdtase"/>
</dbReference>
<gene>
    <name evidence="3" type="ORF">BKA16_002966</name>
</gene>
<comment type="similarity">
    <text evidence="1">Belongs to the F420H(2)-dependent quinone reductase family.</text>
</comment>
<evidence type="ECO:0000313" key="3">
    <source>
        <dbReference type="EMBL" id="MBB4136414.1"/>
    </source>
</evidence>
<comment type="caution">
    <text evidence="3">The sequence shown here is derived from an EMBL/GenBank/DDBJ whole genome shotgun (WGS) entry which is preliminary data.</text>
</comment>
<dbReference type="EMBL" id="JACIFP010000001">
    <property type="protein sequence ID" value="MBB4136414.1"/>
    <property type="molecule type" value="Genomic_DNA"/>
</dbReference>
<dbReference type="Gene3D" id="2.30.110.10">
    <property type="entry name" value="Electron Transport, Fmn-binding Protein, Chain A"/>
    <property type="match status" value="1"/>
</dbReference>
<evidence type="ECO:0000256" key="1">
    <source>
        <dbReference type="ARBA" id="ARBA00008710"/>
    </source>
</evidence>
<evidence type="ECO:0000313" key="4">
    <source>
        <dbReference type="Proteomes" id="UP000551501"/>
    </source>
</evidence>
<keyword evidence="4" id="KW-1185">Reference proteome</keyword>
<dbReference type="NCBIfam" id="TIGR00026">
    <property type="entry name" value="hi_GC_TIGR00026"/>
    <property type="match status" value="1"/>
</dbReference>
<dbReference type="PANTHER" id="PTHR39428:SF1">
    <property type="entry name" value="F420H(2)-DEPENDENT QUINONE REDUCTASE RV1261C"/>
    <property type="match status" value="1"/>
</dbReference>
<dbReference type="GO" id="GO:0005886">
    <property type="term" value="C:plasma membrane"/>
    <property type="evidence" value="ECO:0007669"/>
    <property type="project" value="TreeGrafter"/>
</dbReference>
<protein>
    <submittedName>
        <fullName evidence="3">Deazaflavin-dependent oxidoreductase (Nitroreductase family)</fullName>
    </submittedName>
</protein>